<keyword evidence="6" id="KW-1185">Reference proteome</keyword>
<protein>
    <submittedName>
        <fullName evidence="5">GntR family transcriptional regulator</fullName>
    </submittedName>
</protein>
<evidence type="ECO:0000256" key="1">
    <source>
        <dbReference type="ARBA" id="ARBA00023015"/>
    </source>
</evidence>
<name>A0A1L8WD74_9ENTE</name>
<dbReference type="PROSITE" id="PS50949">
    <property type="entry name" value="HTH_GNTR"/>
    <property type="match status" value="1"/>
</dbReference>
<keyword evidence="1" id="KW-0805">Transcription regulation</keyword>
<organism evidence="5 6">
    <name type="scientific">Enterococcus ratti</name>
    <dbReference type="NCBI Taxonomy" id="150033"/>
    <lineage>
        <taxon>Bacteria</taxon>
        <taxon>Bacillati</taxon>
        <taxon>Bacillota</taxon>
        <taxon>Bacilli</taxon>
        <taxon>Lactobacillales</taxon>
        <taxon>Enterococcaceae</taxon>
        <taxon>Enterococcus</taxon>
    </lineage>
</organism>
<dbReference type="SUPFAM" id="SSF46785">
    <property type="entry name" value="Winged helix' DNA-binding domain"/>
    <property type="match status" value="1"/>
</dbReference>
<dbReference type="EMBL" id="JXLB01000023">
    <property type="protein sequence ID" value="OJG78682.1"/>
    <property type="molecule type" value="Genomic_DNA"/>
</dbReference>
<evidence type="ECO:0000259" key="4">
    <source>
        <dbReference type="PROSITE" id="PS50949"/>
    </source>
</evidence>
<dbReference type="PANTHER" id="PTHR44846">
    <property type="entry name" value="MANNOSYL-D-GLYCERATE TRANSPORT/METABOLISM SYSTEM REPRESSOR MNGR-RELATED"/>
    <property type="match status" value="1"/>
</dbReference>
<evidence type="ECO:0000256" key="2">
    <source>
        <dbReference type="ARBA" id="ARBA00023125"/>
    </source>
</evidence>
<dbReference type="PRINTS" id="PR00035">
    <property type="entry name" value="HTHGNTR"/>
</dbReference>
<dbReference type="InterPro" id="IPR000524">
    <property type="entry name" value="Tscrpt_reg_HTH_GntR"/>
</dbReference>
<dbReference type="GO" id="GO:0003700">
    <property type="term" value="F:DNA-binding transcription factor activity"/>
    <property type="evidence" value="ECO:0007669"/>
    <property type="project" value="InterPro"/>
</dbReference>
<dbReference type="SUPFAM" id="SSF64288">
    <property type="entry name" value="Chorismate lyase-like"/>
    <property type="match status" value="1"/>
</dbReference>
<dbReference type="SMART" id="SM00866">
    <property type="entry name" value="UTRA"/>
    <property type="match status" value="1"/>
</dbReference>
<dbReference type="FunFam" id="1.10.10.10:FF:000079">
    <property type="entry name" value="GntR family transcriptional regulator"/>
    <property type="match status" value="1"/>
</dbReference>
<evidence type="ECO:0000313" key="6">
    <source>
        <dbReference type="Proteomes" id="UP000182152"/>
    </source>
</evidence>
<dbReference type="Proteomes" id="UP000182152">
    <property type="component" value="Unassembled WGS sequence"/>
</dbReference>
<keyword evidence="2" id="KW-0238">DNA-binding</keyword>
<dbReference type="SMART" id="SM00345">
    <property type="entry name" value="HTH_GNTR"/>
    <property type="match status" value="1"/>
</dbReference>
<dbReference type="GO" id="GO:0045892">
    <property type="term" value="P:negative regulation of DNA-templated transcription"/>
    <property type="evidence" value="ECO:0007669"/>
    <property type="project" value="TreeGrafter"/>
</dbReference>
<evidence type="ECO:0000256" key="3">
    <source>
        <dbReference type="ARBA" id="ARBA00023163"/>
    </source>
</evidence>
<dbReference type="InterPro" id="IPR036388">
    <property type="entry name" value="WH-like_DNA-bd_sf"/>
</dbReference>
<dbReference type="CDD" id="cd07377">
    <property type="entry name" value="WHTH_GntR"/>
    <property type="match status" value="1"/>
</dbReference>
<reference evidence="5 6" key="1">
    <citation type="submission" date="2014-12" db="EMBL/GenBank/DDBJ databases">
        <title>Draft genome sequences of 29 type strains of Enterococci.</title>
        <authorList>
            <person name="Zhong Z."/>
            <person name="Sun Z."/>
            <person name="Liu W."/>
            <person name="Zhang W."/>
            <person name="Zhang H."/>
        </authorList>
    </citation>
    <scope>NUCLEOTIDE SEQUENCE [LARGE SCALE GENOMIC DNA]</scope>
    <source>
        <strain evidence="5 6">DSM 15687</strain>
    </source>
</reference>
<gene>
    <name evidence="5" type="ORF">RV14_GL001144</name>
</gene>
<dbReference type="Pfam" id="PF07702">
    <property type="entry name" value="UTRA"/>
    <property type="match status" value="1"/>
</dbReference>
<sequence>MKGRMYSMSNQLPVYIQIHDQIKSEIEQGIWKIGDRLPSERELAVKFNVSRMTLRQAIQNLADEGILERKIGSGTYVAREKVQEKMSGATSFTEIMESQNRVPSSRTISYFLTSPSSSEMEKLKLKKEETILRMERIRYADHVPICFEVASIPQKIIQGYSKSEITDSFYRTLEEKSGNKIGAANQTITAVLASEKIAEYLEVKRGDAILRLRQISYFKDGTPFEYVRTQYVGNRFEFYLEK</sequence>
<accession>A0A1L8WD74</accession>
<dbReference type="InterPro" id="IPR036390">
    <property type="entry name" value="WH_DNA-bd_sf"/>
</dbReference>
<dbReference type="PANTHER" id="PTHR44846:SF1">
    <property type="entry name" value="MANNOSYL-D-GLYCERATE TRANSPORT_METABOLISM SYSTEM REPRESSOR MNGR-RELATED"/>
    <property type="match status" value="1"/>
</dbReference>
<dbReference type="Pfam" id="PF00392">
    <property type="entry name" value="GntR"/>
    <property type="match status" value="1"/>
</dbReference>
<keyword evidence="3" id="KW-0804">Transcription</keyword>
<dbReference type="InterPro" id="IPR050679">
    <property type="entry name" value="Bact_HTH_transcr_reg"/>
</dbReference>
<dbReference type="InterPro" id="IPR011663">
    <property type="entry name" value="UTRA"/>
</dbReference>
<dbReference type="InterPro" id="IPR028978">
    <property type="entry name" value="Chorismate_lyase_/UTRA_dom_sf"/>
</dbReference>
<dbReference type="Gene3D" id="3.40.1410.10">
    <property type="entry name" value="Chorismate lyase-like"/>
    <property type="match status" value="1"/>
</dbReference>
<dbReference type="GO" id="GO:0003677">
    <property type="term" value="F:DNA binding"/>
    <property type="evidence" value="ECO:0007669"/>
    <property type="project" value="UniProtKB-KW"/>
</dbReference>
<dbReference type="Gene3D" id="1.10.10.10">
    <property type="entry name" value="Winged helix-like DNA-binding domain superfamily/Winged helix DNA-binding domain"/>
    <property type="match status" value="1"/>
</dbReference>
<proteinExistence type="predicted"/>
<feature type="domain" description="HTH gntR-type" evidence="4">
    <location>
        <begin position="12"/>
        <end position="80"/>
    </location>
</feature>
<dbReference type="STRING" id="150033.RV14_GL001144"/>
<comment type="caution">
    <text evidence="5">The sequence shown here is derived from an EMBL/GenBank/DDBJ whole genome shotgun (WGS) entry which is preliminary data.</text>
</comment>
<dbReference type="AlphaFoldDB" id="A0A1L8WD74"/>
<evidence type="ECO:0000313" key="5">
    <source>
        <dbReference type="EMBL" id="OJG78682.1"/>
    </source>
</evidence>